<name>A0A1Y1VE52_9FUNG</name>
<feature type="coiled-coil region" evidence="1">
    <location>
        <begin position="148"/>
        <end position="182"/>
    </location>
</feature>
<proteinExistence type="predicted"/>
<reference evidence="2 3" key="1">
    <citation type="submission" date="2016-08" db="EMBL/GenBank/DDBJ databases">
        <title>Genomes of anaerobic fungi encode conserved fungal cellulosomes for biomass hydrolysis.</title>
        <authorList>
            <consortium name="DOE Joint Genome Institute"/>
            <person name="Haitjema C.H."/>
            <person name="Gilmore S.P."/>
            <person name="Henske J.K."/>
            <person name="Solomon K.V."/>
            <person name="De Groot R."/>
            <person name="Kuo A."/>
            <person name="Mondo S.J."/>
            <person name="Salamov A.A."/>
            <person name="Labutti K."/>
            <person name="Zhao Z."/>
            <person name="Chiniquy J."/>
            <person name="Barry K."/>
            <person name="Brewer H.M."/>
            <person name="Purvine S.O."/>
            <person name="Wright A.T."/>
            <person name="Boxma B."/>
            <person name="Van Alen T."/>
            <person name="Hackstein J.H."/>
            <person name="Baker S.E."/>
            <person name="Grigoriev I.V."/>
            <person name="O'Malley M.A."/>
        </authorList>
    </citation>
    <scope>NUCLEOTIDE SEQUENCE [LARGE SCALE GENOMIC DNA]</scope>
    <source>
        <strain evidence="3">finn</strain>
    </source>
</reference>
<dbReference type="OrthoDB" id="2020926at2759"/>
<keyword evidence="3" id="KW-1185">Reference proteome</keyword>
<protein>
    <submittedName>
        <fullName evidence="2">Uncharacterized protein</fullName>
    </submittedName>
</protein>
<evidence type="ECO:0000313" key="2">
    <source>
        <dbReference type="EMBL" id="ORX53384.1"/>
    </source>
</evidence>
<gene>
    <name evidence="2" type="ORF">BCR36DRAFT_241394</name>
</gene>
<evidence type="ECO:0000313" key="3">
    <source>
        <dbReference type="Proteomes" id="UP000193719"/>
    </source>
</evidence>
<evidence type="ECO:0000256" key="1">
    <source>
        <dbReference type="SAM" id="Coils"/>
    </source>
</evidence>
<reference evidence="2 3" key="2">
    <citation type="submission" date="2016-08" db="EMBL/GenBank/DDBJ databases">
        <title>Pervasive Adenine N6-methylation of Active Genes in Fungi.</title>
        <authorList>
            <consortium name="DOE Joint Genome Institute"/>
            <person name="Mondo S.J."/>
            <person name="Dannebaum R.O."/>
            <person name="Kuo R.C."/>
            <person name="Labutti K."/>
            <person name="Haridas S."/>
            <person name="Kuo A."/>
            <person name="Salamov A."/>
            <person name="Ahrendt S.R."/>
            <person name="Lipzen A."/>
            <person name="Sullivan W."/>
            <person name="Andreopoulos W.B."/>
            <person name="Clum A."/>
            <person name="Lindquist E."/>
            <person name="Daum C."/>
            <person name="Ramamoorthy G.K."/>
            <person name="Gryganskyi A."/>
            <person name="Culley D."/>
            <person name="Magnuson J.K."/>
            <person name="James T.Y."/>
            <person name="O'Malley M.A."/>
            <person name="Stajich J.E."/>
            <person name="Spatafora J.W."/>
            <person name="Visel A."/>
            <person name="Grigoriev I.V."/>
        </authorList>
    </citation>
    <scope>NUCLEOTIDE SEQUENCE [LARGE SCALE GENOMIC DNA]</scope>
    <source>
        <strain evidence="3">finn</strain>
    </source>
</reference>
<feature type="non-terminal residue" evidence="2">
    <location>
        <position position="249"/>
    </location>
</feature>
<keyword evidence="1" id="KW-0175">Coiled coil</keyword>
<feature type="coiled-coil region" evidence="1">
    <location>
        <begin position="87"/>
        <end position="124"/>
    </location>
</feature>
<organism evidence="2 3">
    <name type="scientific">Piromyces finnis</name>
    <dbReference type="NCBI Taxonomy" id="1754191"/>
    <lineage>
        <taxon>Eukaryota</taxon>
        <taxon>Fungi</taxon>
        <taxon>Fungi incertae sedis</taxon>
        <taxon>Chytridiomycota</taxon>
        <taxon>Chytridiomycota incertae sedis</taxon>
        <taxon>Neocallimastigomycetes</taxon>
        <taxon>Neocallimastigales</taxon>
        <taxon>Neocallimastigaceae</taxon>
        <taxon>Piromyces</taxon>
    </lineage>
</organism>
<dbReference type="Proteomes" id="UP000193719">
    <property type="component" value="Unassembled WGS sequence"/>
</dbReference>
<accession>A0A1Y1VE52</accession>
<feature type="non-terminal residue" evidence="2">
    <location>
        <position position="1"/>
    </location>
</feature>
<dbReference type="EMBL" id="MCFH01000013">
    <property type="protein sequence ID" value="ORX53384.1"/>
    <property type="molecule type" value="Genomic_DNA"/>
</dbReference>
<comment type="caution">
    <text evidence="2">The sequence shown here is derived from an EMBL/GenBank/DDBJ whole genome shotgun (WGS) entry which is preliminary data.</text>
</comment>
<sequence length="249" mass="29733">STLDYVKYLLNDSEINNNINYSELRKELDTSTYEGDTFKRKSEIELDDYIYFKEDKYKKALNANEINYNLEDELLTDNADYILKSNIIQLKKELIEEKHKNQVLQEENEKLKLLLKETKMENEEKRTILDNGYIDTHLKLNPEQQITLEKLQELMIQLSKKIEKLKNDNETLKQKVILTNLEKENKTPINTIKLENKYLNDNYFNILTDDECRHVLYYICNHLKIKDFSNIKTNLKNVELTIKAVPQMQ</sequence>
<dbReference type="AlphaFoldDB" id="A0A1Y1VE52"/>